<keyword evidence="6 8" id="KW-1133">Transmembrane helix</keyword>
<comment type="subcellular location">
    <subcellularLocation>
        <location evidence="1">Cell inner membrane</location>
        <topology evidence="1">Multi-pass membrane protein</topology>
    </subcellularLocation>
</comment>
<dbReference type="GO" id="GO:0005886">
    <property type="term" value="C:plasma membrane"/>
    <property type="evidence" value="ECO:0007669"/>
    <property type="project" value="UniProtKB-SubCell"/>
</dbReference>
<dbReference type="Gene3D" id="1.20.120.1220">
    <property type="match status" value="1"/>
</dbReference>
<evidence type="ECO:0000256" key="2">
    <source>
        <dbReference type="ARBA" id="ARBA00005801"/>
    </source>
</evidence>
<evidence type="ECO:0000256" key="1">
    <source>
        <dbReference type="ARBA" id="ARBA00004429"/>
    </source>
</evidence>
<dbReference type="Pfam" id="PF01478">
    <property type="entry name" value="Peptidase_A24"/>
    <property type="match status" value="1"/>
</dbReference>
<feature type="domain" description="Prepilin peptidase A24 N-terminal" evidence="10">
    <location>
        <begin position="17"/>
        <end position="97"/>
    </location>
</feature>
<evidence type="ECO:0000259" key="10">
    <source>
        <dbReference type="Pfam" id="PF06750"/>
    </source>
</evidence>
<dbReference type="InterPro" id="IPR010627">
    <property type="entry name" value="Prepilin_pept_A24_N"/>
</dbReference>
<dbReference type="GO" id="GO:0004190">
    <property type="term" value="F:aspartic-type endopeptidase activity"/>
    <property type="evidence" value="ECO:0007669"/>
    <property type="project" value="InterPro"/>
</dbReference>
<evidence type="ECO:0000256" key="3">
    <source>
        <dbReference type="ARBA" id="ARBA00022475"/>
    </source>
</evidence>
<feature type="domain" description="Prepilin type IV endopeptidase peptidase" evidence="9">
    <location>
        <begin position="111"/>
        <end position="218"/>
    </location>
</feature>
<evidence type="ECO:0000256" key="8">
    <source>
        <dbReference type="SAM" id="Phobius"/>
    </source>
</evidence>
<feature type="transmembrane region" description="Helical" evidence="8">
    <location>
        <begin position="228"/>
        <end position="246"/>
    </location>
</feature>
<keyword evidence="4" id="KW-0997">Cell inner membrane</keyword>
<dbReference type="GO" id="GO:0006465">
    <property type="term" value="P:signal peptide processing"/>
    <property type="evidence" value="ECO:0007669"/>
    <property type="project" value="TreeGrafter"/>
</dbReference>
<dbReference type="InterPro" id="IPR014032">
    <property type="entry name" value="Peptidase_A24A_bac"/>
</dbReference>
<dbReference type="PRINTS" id="PR00864">
    <property type="entry name" value="PREPILNPTASE"/>
</dbReference>
<feature type="transmembrane region" description="Helical" evidence="8">
    <location>
        <begin position="106"/>
        <end position="126"/>
    </location>
</feature>
<evidence type="ECO:0000256" key="6">
    <source>
        <dbReference type="ARBA" id="ARBA00022989"/>
    </source>
</evidence>
<feature type="transmembrane region" description="Helical" evidence="8">
    <location>
        <begin position="157"/>
        <end position="178"/>
    </location>
</feature>
<evidence type="ECO:0000256" key="7">
    <source>
        <dbReference type="ARBA" id="ARBA00023136"/>
    </source>
</evidence>
<dbReference type="Pfam" id="PF06750">
    <property type="entry name" value="A24_N_bact"/>
    <property type="match status" value="1"/>
</dbReference>
<gene>
    <name evidence="11" type="ORF">METZ01_LOCUS26607</name>
</gene>
<name>A0A381Q7Y9_9ZZZZ</name>
<dbReference type="EMBL" id="UINC01001189">
    <property type="protein sequence ID" value="SUZ73753.1"/>
    <property type="molecule type" value="Genomic_DNA"/>
</dbReference>
<dbReference type="InterPro" id="IPR050882">
    <property type="entry name" value="Prepilin_peptidase/N-MTase"/>
</dbReference>
<proteinExistence type="inferred from homology"/>
<evidence type="ECO:0000256" key="5">
    <source>
        <dbReference type="ARBA" id="ARBA00022692"/>
    </source>
</evidence>
<reference evidence="11" key="1">
    <citation type="submission" date="2018-05" db="EMBL/GenBank/DDBJ databases">
        <authorList>
            <person name="Lanie J.A."/>
            <person name="Ng W.-L."/>
            <person name="Kazmierczak K.M."/>
            <person name="Andrzejewski T.M."/>
            <person name="Davidsen T.M."/>
            <person name="Wayne K.J."/>
            <person name="Tettelin H."/>
            <person name="Glass J.I."/>
            <person name="Rusch D."/>
            <person name="Podicherti R."/>
            <person name="Tsui H.-C.T."/>
            <person name="Winkler M.E."/>
        </authorList>
    </citation>
    <scope>NUCLEOTIDE SEQUENCE</scope>
</reference>
<keyword evidence="5 8" id="KW-0812">Transmembrane</keyword>
<feature type="transmembrane region" description="Helical" evidence="8">
    <location>
        <begin position="6"/>
        <end position="28"/>
    </location>
</feature>
<evidence type="ECO:0000313" key="11">
    <source>
        <dbReference type="EMBL" id="SUZ73753.1"/>
    </source>
</evidence>
<organism evidence="11">
    <name type="scientific">marine metagenome</name>
    <dbReference type="NCBI Taxonomy" id="408172"/>
    <lineage>
        <taxon>unclassified sequences</taxon>
        <taxon>metagenomes</taxon>
        <taxon>ecological metagenomes</taxon>
    </lineage>
</organism>
<keyword evidence="7 8" id="KW-0472">Membrane</keyword>
<keyword evidence="3" id="KW-1003">Cell membrane</keyword>
<feature type="transmembrane region" description="Helical" evidence="8">
    <location>
        <begin position="80"/>
        <end position="100"/>
    </location>
</feature>
<dbReference type="InterPro" id="IPR000045">
    <property type="entry name" value="Prepilin_IV_endopep_pep"/>
</dbReference>
<comment type="similarity">
    <text evidence="2">Belongs to the peptidase A24 family.</text>
</comment>
<dbReference type="PANTHER" id="PTHR30487">
    <property type="entry name" value="TYPE 4 PREPILIN-LIKE PROTEINS LEADER PEPTIDE-PROCESSING ENZYME"/>
    <property type="match status" value="1"/>
</dbReference>
<evidence type="ECO:0008006" key="12">
    <source>
        <dbReference type="Google" id="ProtNLM"/>
    </source>
</evidence>
<sequence length="264" mass="28110">MIDVFSDAWIVSALAGLVGLMIGSFLNVCTLRWPEDESVVFPGSHCPKCGEPIRWYDNVPVLGYVLLRGRCRACREPISLQYPLVELATGLVWAGMFSYAGLSFEALRGTLLLTILFGIALTDARFYIIPDQFSLGGLVLGLGLAFLPGGIDALDALIGAIVGFGLLGSVAVVGKWMLKKDAMGLGDIKMMAMVGAFLGWAGVLLTVFLGALLGAVIFGPISYKTKKLVPFGIFLAAAAAITYGFGSEIIDWYLTNILHLPPAA</sequence>
<accession>A0A381Q7Y9</accession>
<evidence type="ECO:0000256" key="4">
    <source>
        <dbReference type="ARBA" id="ARBA00022519"/>
    </source>
</evidence>
<feature type="transmembrane region" description="Helical" evidence="8">
    <location>
        <begin position="133"/>
        <end position="151"/>
    </location>
</feature>
<dbReference type="AlphaFoldDB" id="A0A381Q7Y9"/>
<evidence type="ECO:0000259" key="9">
    <source>
        <dbReference type="Pfam" id="PF01478"/>
    </source>
</evidence>
<feature type="transmembrane region" description="Helical" evidence="8">
    <location>
        <begin position="190"/>
        <end position="216"/>
    </location>
</feature>
<protein>
    <recommendedName>
        <fullName evidence="12">Prepilin type IV endopeptidase peptidase domain-containing protein</fullName>
    </recommendedName>
</protein>
<dbReference type="PANTHER" id="PTHR30487:SF0">
    <property type="entry name" value="PREPILIN LEADER PEPTIDASE_N-METHYLTRANSFERASE-RELATED"/>
    <property type="match status" value="1"/>
</dbReference>